<evidence type="ECO:0000313" key="8">
    <source>
        <dbReference type="EMBL" id="KAG7162674.1"/>
    </source>
</evidence>
<dbReference type="InterPro" id="IPR030388">
    <property type="entry name" value="G_ERA_dom"/>
</dbReference>
<dbReference type="PANTHER" id="PTHR42698">
    <property type="entry name" value="GTPASE ERA"/>
    <property type="match status" value="1"/>
</dbReference>
<evidence type="ECO:0000256" key="1">
    <source>
        <dbReference type="ARBA" id="ARBA00007921"/>
    </source>
</evidence>
<gene>
    <name evidence="8" type="primary">ERAL1-L</name>
    <name evidence="8" type="ORF">Hamer_G019395</name>
</gene>
<evidence type="ECO:0000256" key="4">
    <source>
        <dbReference type="ARBA" id="ARBA00023134"/>
    </source>
</evidence>
<dbReference type="Proteomes" id="UP000747542">
    <property type="component" value="Unassembled WGS sequence"/>
</dbReference>
<dbReference type="GO" id="GO:0043024">
    <property type="term" value="F:ribosomal small subunit binding"/>
    <property type="evidence" value="ECO:0007669"/>
    <property type="project" value="TreeGrafter"/>
</dbReference>
<dbReference type="AlphaFoldDB" id="A0A8J5JWK9"/>
<dbReference type="InterPro" id="IPR005662">
    <property type="entry name" value="GTPase_Era-like"/>
</dbReference>
<accession>A0A8J5JWK9</accession>
<dbReference type="NCBIfam" id="TIGR00231">
    <property type="entry name" value="small_GTP"/>
    <property type="match status" value="1"/>
</dbReference>
<evidence type="ECO:0000256" key="3">
    <source>
        <dbReference type="ARBA" id="ARBA00022741"/>
    </source>
</evidence>
<keyword evidence="4" id="KW-0342">GTP-binding</keyword>
<dbReference type="EMBL" id="JAHLQT010027477">
    <property type="protein sequence ID" value="KAG7162674.1"/>
    <property type="molecule type" value="Genomic_DNA"/>
</dbReference>
<dbReference type="CDD" id="cd22534">
    <property type="entry name" value="KH-II_Era"/>
    <property type="match status" value="1"/>
</dbReference>
<evidence type="ECO:0000256" key="5">
    <source>
        <dbReference type="ARBA" id="ARBA00030975"/>
    </source>
</evidence>
<organism evidence="8 9">
    <name type="scientific">Homarus americanus</name>
    <name type="common">American lobster</name>
    <dbReference type="NCBI Taxonomy" id="6706"/>
    <lineage>
        <taxon>Eukaryota</taxon>
        <taxon>Metazoa</taxon>
        <taxon>Ecdysozoa</taxon>
        <taxon>Arthropoda</taxon>
        <taxon>Crustacea</taxon>
        <taxon>Multicrustacea</taxon>
        <taxon>Malacostraca</taxon>
        <taxon>Eumalacostraca</taxon>
        <taxon>Eucarida</taxon>
        <taxon>Decapoda</taxon>
        <taxon>Pleocyemata</taxon>
        <taxon>Astacidea</taxon>
        <taxon>Nephropoidea</taxon>
        <taxon>Nephropidae</taxon>
        <taxon>Homarus</taxon>
    </lineage>
</organism>
<feature type="domain" description="G" evidence="7">
    <location>
        <begin position="67"/>
        <end position="189"/>
    </location>
</feature>
<evidence type="ECO:0000256" key="2">
    <source>
        <dbReference type="ARBA" id="ARBA00019149"/>
    </source>
</evidence>
<dbReference type="InterPro" id="IPR006073">
    <property type="entry name" value="GTP-bd"/>
</dbReference>
<comment type="caution">
    <text evidence="8">The sequence shown here is derived from an EMBL/GenBank/DDBJ whole genome shotgun (WGS) entry which is preliminary data.</text>
</comment>
<dbReference type="Gene3D" id="3.30.300.20">
    <property type="match status" value="1"/>
</dbReference>
<keyword evidence="9" id="KW-1185">Reference proteome</keyword>
<feature type="region of interest" description="Disordered" evidence="6">
    <location>
        <begin position="249"/>
        <end position="277"/>
    </location>
</feature>
<dbReference type="Gene3D" id="3.40.50.300">
    <property type="entry name" value="P-loop containing nucleotide triphosphate hydrolases"/>
    <property type="match status" value="1"/>
</dbReference>
<sequence length="470" mass="53094">CEPRRDVPDVRKNIGQLRKKGSLNLQYDGDLMMWEKIYQREVPRTMEEMGSMLQKEVNSPPDACLLKVAIVGVPNCGKSTLINKLMGWRVCSVSSKVHTTELCARAVRNIGSTQLVFLDTPGLVTPQEITKHNLKRSLMTEAELSLQEADLMAVVHDVSNHFTRYCLQPRVLRLLALYPTIPSVLILNKVDKSKCKQNLLELTRMLTEGVVGGQKSHLVTKKNESLNKEKLIRKTLEKFSETLDHDSSLSSRSVCKSDTSNNKINNSGIQSLEKNSHVSQDESLYGDGLLNTSSDISHLNETDILEGRVHLTEQQVNAFIKDRKSWPKFDEVFMISALEGTGVDDLQHFLCSSALSNPWIFSSQVVTDQNPQEIALMTVREKFLDTFHNEIPYTLRFQVEHWDLSDSELLYIMIKVSCRRRGLTRLMVGGGGGTVSRIAREAEQSLRNTFRTEVDTPTCSKVPYIPNKKT</sequence>
<reference evidence="8" key="1">
    <citation type="journal article" date="2021" name="Sci. Adv.">
        <title>The American lobster genome reveals insights on longevity, neural, and immune adaptations.</title>
        <authorList>
            <person name="Polinski J.M."/>
            <person name="Zimin A.V."/>
            <person name="Clark K.F."/>
            <person name="Kohn A.B."/>
            <person name="Sadowski N."/>
            <person name="Timp W."/>
            <person name="Ptitsyn A."/>
            <person name="Khanna P."/>
            <person name="Romanova D.Y."/>
            <person name="Williams P."/>
            <person name="Greenwood S.J."/>
            <person name="Moroz L.L."/>
            <person name="Walt D.R."/>
            <person name="Bodnar A.G."/>
        </authorList>
    </citation>
    <scope>NUCLEOTIDE SEQUENCE</scope>
    <source>
        <strain evidence="8">GMGI-L3</strain>
    </source>
</reference>
<dbReference type="CDD" id="cd04163">
    <property type="entry name" value="Era"/>
    <property type="match status" value="1"/>
</dbReference>
<comment type="similarity">
    <text evidence="1">Belongs to the TRAFAC class TrmE-Era-EngA-EngB-Septin-like GTPase superfamily. Era GTPase family.</text>
</comment>
<proteinExistence type="inferred from homology"/>
<name>A0A8J5JWK9_HOMAM</name>
<dbReference type="GO" id="GO:0000028">
    <property type="term" value="P:ribosomal small subunit assembly"/>
    <property type="evidence" value="ECO:0007669"/>
    <property type="project" value="TreeGrafter"/>
</dbReference>
<dbReference type="GO" id="GO:0005525">
    <property type="term" value="F:GTP binding"/>
    <property type="evidence" value="ECO:0007669"/>
    <property type="project" value="UniProtKB-KW"/>
</dbReference>
<dbReference type="FunFam" id="3.40.50.300:FF:002220">
    <property type="entry name" value="GTPase Era, mitochondrial"/>
    <property type="match status" value="1"/>
</dbReference>
<dbReference type="SUPFAM" id="SSF52540">
    <property type="entry name" value="P-loop containing nucleoside triphosphate hydrolases"/>
    <property type="match status" value="1"/>
</dbReference>
<feature type="compositionally biased region" description="Polar residues" evidence="6">
    <location>
        <begin position="249"/>
        <end position="273"/>
    </location>
</feature>
<dbReference type="PANTHER" id="PTHR42698:SF1">
    <property type="entry name" value="GTPASE ERA, MITOCHONDRIAL"/>
    <property type="match status" value="1"/>
</dbReference>
<dbReference type="InterPro" id="IPR005225">
    <property type="entry name" value="Small_GTP-bd"/>
</dbReference>
<dbReference type="SUPFAM" id="SSF54814">
    <property type="entry name" value="Prokaryotic type KH domain (KH-domain type II)"/>
    <property type="match status" value="1"/>
</dbReference>
<dbReference type="InterPro" id="IPR009019">
    <property type="entry name" value="KH_sf_prok-type"/>
</dbReference>
<evidence type="ECO:0000259" key="7">
    <source>
        <dbReference type="Pfam" id="PF01926"/>
    </source>
</evidence>
<dbReference type="GO" id="GO:0005759">
    <property type="term" value="C:mitochondrial matrix"/>
    <property type="evidence" value="ECO:0007669"/>
    <property type="project" value="TreeGrafter"/>
</dbReference>
<dbReference type="InterPro" id="IPR027417">
    <property type="entry name" value="P-loop_NTPase"/>
</dbReference>
<dbReference type="GO" id="GO:0019843">
    <property type="term" value="F:rRNA binding"/>
    <property type="evidence" value="ECO:0007669"/>
    <property type="project" value="TreeGrafter"/>
</dbReference>
<keyword evidence="3" id="KW-0547">Nucleotide-binding</keyword>
<dbReference type="PRINTS" id="PR00326">
    <property type="entry name" value="GTP1OBG"/>
</dbReference>
<evidence type="ECO:0000256" key="6">
    <source>
        <dbReference type="SAM" id="MobiDB-lite"/>
    </source>
</evidence>
<dbReference type="Pfam" id="PF01926">
    <property type="entry name" value="MMR_HSR1"/>
    <property type="match status" value="1"/>
</dbReference>
<protein>
    <recommendedName>
        <fullName evidence="2">GTPase Era, mitochondrial</fullName>
    </recommendedName>
    <alternativeName>
        <fullName evidence="5">ERA-like protein 1</fullName>
    </alternativeName>
</protein>
<evidence type="ECO:0000313" key="9">
    <source>
        <dbReference type="Proteomes" id="UP000747542"/>
    </source>
</evidence>
<feature type="non-terminal residue" evidence="8">
    <location>
        <position position="1"/>
    </location>
</feature>
<dbReference type="InterPro" id="IPR015946">
    <property type="entry name" value="KH_dom-like_a/b"/>
</dbReference>